<dbReference type="OrthoDB" id="6591315at2759"/>
<comment type="caution">
    <text evidence="1">The sequence shown here is derived from an EMBL/GenBank/DDBJ whole genome shotgun (WGS) entry which is preliminary data.</text>
</comment>
<dbReference type="AlphaFoldDB" id="A0A4Y2G8T5"/>
<evidence type="ECO:0000313" key="1">
    <source>
        <dbReference type="EMBL" id="GBM49018.1"/>
    </source>
</evidence>
<dbReference type="EMBL" id="BGPR01001237">
    <property type="protein sequence ID" value="GBM49018.1"/>
    <property type="molecule type" value="Genomic_DNA"/>
</dbReference>
<accession>A0A4Y2G8T5</accession>
<reference evidence="1 2" key="1">
    <citation type="journal article" date="2019" name="Sci. Rep.">
        <title>Orb-weaving spider Araneus ventricosus genome elucidates the spidroin gene catalogue.</title>
        <authorList>
            <person name="Kono N."/>
            <person name="Nakamura H."/>
            <person name="Ohtoshi R."/>
            <person name="Moran D.A.P."/>
            <person name="Shinohara A."/>
            <person name="Yoshida Y."/>
            <person name="Fujiwara M."/>
            <person name="Mori M."/>
            <person name="Tomita M."/>
            <person name="Arakawa K."/>
        </authorList>
    </citation>
    <scope>NUCLEOTIDE SEQUENCE [LARGE SCALE GENOMIC DNA]</scope>
</reference>
<dbReference type="PANTHER" id="PTHR46375">
    <property type="entry name" value="KELCH REPEAT AND BTB DOMAIN-CONTAINING PROTEIN 13-RELATED"/>
    <property type="match status" value="1"/>
</dbReference>
<dbReference type="PANTHER" id="PTHR46375:SF3">
    <property type="entry name" value="KELCH REPEAT AND BTB DOMAIN-CONTAINING PROTEIN 13"/>
    <property type="match status" value="1"/>
</dbReference>
<evidence type="ECO:0000313" key="2">
    <source>
        <dbReference type="Proteomes" id="UP000499080"/>
    </source>
</evidence>
<protein>
    <submittedName>
        <fullName evidence="1">Uncharacterized protein</fullName>
    </submittedName>
</protein>
<dbReference type="Gene3D" id="2.120.10.80">
    <property type="entry name" value="Kelch-type beta propeller"/>
    <property type="match status" value="1"/>
</dbReference>
<dbReference type="InterPro" id="IPR015915">
    <property type="entry name" value="Kelch-typ_b-propeller"/>
</dbReference>
<gene>
    <name evidence="1" type="ORF">AVEN_153538_1</name>
</gene>
<keyword evidence="2" id="KW-1185">Reference proteome</keyword>
<name>A0A4Y2G8T5_ARAVE</name>
<dbReference type="InterPro" id="IPR052392">
    <property type="entry name" value="Kelch-BTB_domain-containing"/>
</dbReference>
<proteinExistence type="predicted"/>
<organism evidence="1 2">
    <name type="scientific">Araneus ventricosus</name>
    <name type="common">Orbweaver spider</name>
    <name type="synonym">Epeira ventricosa</name>
    <dbReference type="NCBI Taxonomy" id="182803"/>
    <lineage>
        <taxon>Eukaryota</taxon>
        <taxon>Metazoa</taxon>
        <taxon>Ecdysozoa</taxon>
        <taxon>Arthropoda</taxon>
        <taxon>Chelicerata</taxon>
        <taxon>Arachnida</taxon>
        <taxon>Araneae</taxon>
        <taxon>Araneomorphae</taxon>
        <taxon>Entelegynae</taxon>
        <taxon>Araneoidea</taxon>
        <taxon>Araneidae</taxon>
        <taxon>Araneus</taxon>
    </lineage>
</organism>
<dbReference type="SUPFAM" id="SSF117281">
    <property type="entry name" value="Kelch motif"/>
    <property type="match status" value="1"/>
</dbReference>
<dbReference type="Proteomes" id="UP000499080">
    <property type="component" value="Unassembled WGS sequence"/>
</dbReference>
<sequence>MGAVRVNNQILTVGGHNRNGAMLCESVDPENTTWFSFPAPNIHREQFMLLTYHDQVLLIPTDQDQDNLKRIEVFDPNQNTWISLPDLPFQYHYTGAAIVDDKILVYEDIEARRRRHLKVDPPVYWEDREET</sequence>